<evidence type="ECO:0000256" key="8">
    <source>
        <dbReference type="ARBA" id="ARBA00022824"/>
    </source>
</evidence>
<keyword evidence="17" id="KW-1185">Reference proteome</keyword>
<keyword evidence="11 15" id="KW-0408">Iron</keyword>
<reference evidence="16 17" key="1">
    <citation type="journal article" date="2019" name="Commun. Biol.">
        <title>The bagworm genome reveals a unique fibroin gene that provides high tensile strength.</title>
        <authorList>
            <person name="Kono N."/>
            <person name="Nakamura H."/>
            <person name="Ohtoshi R."/>
            <person name="Tomita M."/>
            <person name="Numata K."/>
            <person name="Arakawa K."/>
        </authorList>
    </citation>
    <scope>NUCLEOTIDE SEQUENCE [LARGE SCALE GENOMIC DNA]</scope>
</reference>
<comment type="cofactor">
    <cofactor evidence="1">
        <name>heme</name>
        <dbReference type="ChEBI" id="CHEBI:30413"/>
    </cofactor>
</comment>
<evidence type="ECO:0000256" key="13">
    <source>
        <dbReference type="ARBA" id="ARBA00023136"/>
    </source>
</evidence>
<evidence type="ECO:0000313" key="16">
    <source>
        <dbReference type="EMBL" id="GBP84924.1"/>
    </source>
</evidence>
<evidence type="ECO:0000256" key="5">
    <source>
        <dbReference type="ARBA" id="ARBA00012109"/>
    </source>
</evidence>
<keyword evidence="13" id="KW-0472">Membrane</keyword>
<dbReference type="PROSITE" id="PS00086">
    <property type="entry name" value="CYTOCHROME_P450"/>
    <property type="match status" value="1"/>
</dbReference>
<protein>
    <recommendedName>
        <fullName evidence="5">unspecific monooxygenase</fullName>
        <ecNumber evidence="5">1.14.14.1</ecNumber>
    </recommendedName>
</protein>
<dbReference type="PANTHER" id="PTHR24292:SF54">
    <property type="entry name" value="CYP9F3-RELATED"/>
    <property type="match status" value="1"/>
</dbReference>
<dbReference type="GO" id="GO:0016712">
    <property type="term" value="F:oxidoreductase activity, acting on paired donors, with incorporation or reduction of molecular oxygen, reduced flavin or flavoprotein as one donor, and incorporation of one atom of oxygen"/>
    <property type="evidence" value="ECO:0007669"/>
    <property type="project" value="UniProtKB-EC"/>
</dbReference>
<evidence type="ECO:0000256" key="4">
    <source>
        <dbReference type="ARBA" id="ARBA00010617"/>
    </source>
</evidence>
<comment type="similarity">
    <text evidence="4 15">Belongs to the cytochrome P450 family.</text>
</comment>
<evidence type="ECO:0000256" key="7">
    <source>
        <dbReference type="ARBA" id="ARBA00022723"/>
    </source>
</evidence>
<dbReference type="Proteomes" id="UP000299102">
    <property type="component" value="Unassembled WGS sequence"/>
</dbReference>
<dbReference type="InterPro" id="IPR036396">
    <property type="entry name" value="Cyt_P450_sf"/>
</dbReference>
<dbReference type="STRING" id="151549.A0A4C1ZCU7"/>
<name>A0A4C1ZCU7_EUMVA</name>
<dbReference type="Gene3D" id="1.10.630.10">
    <property type="entry name" value="Cytochrome P450"/>
    <property type="match status" value="1"/>
</dbReference>
<keyword evidence="9" id="KW-0492">Microsome</keyword>
<accession>A0A4C1ZCU7</accession>
<dbReference type="GO" id="GO:0005789">
    <property type="term" value="C:endoplasmic reticulum membrane"/>
    <property type="evidence" value="ECO:0007669"/>
    <property type="project" value="UniProtKB-SubCell"/>
</dbReference>
<keyword evidence="10 15" id="KW-0560">Oxidoreductase</keyword>
<evidence type="ECO:0000256" key="15">
    <source>
        <dbReference type="RuleBase" id="RU000461"/>
    </source>
</evidence>
<comment type="subcellular location">
    <subcellularLocation>
        <location evidence="3">Endoplasmic reticulum membrane</location>
        <topology evidence="3">Peripheral membrane protein</topology>
    </subcellularLocation>
    <subcellularLocation>
        <location evidence="2">Microsome membrane</location>
        <topology evidence="2">Peripheral membrane protein</topology>
    </subcellularLocation>
</comment>
<gene>
    <name evidence="16" type="primary">Cyp6a20</name>
    <name evidence="16" type="ORF">EVAR_59611_1</name>
</gene>
<dbReference type="PANTHER" id="PTHR24292">
    <property type="entry name" value="CYTOCHROME P450"/>
    <property type="match status" value="1"/>
</dbReference>
<keyword evidence="6 15" id="KW-0349">Heme</keyword>
<dbReference type="InterPro" id="IPR017972">
    <property type="entry name" value="Cyt_P450_CS"/>
</dbReference>
<comment type="caution">
    <text evidence="16">The sequence shown here is derived from an EMBL/GenBank/DDBJ whole genome shotgun (WGS) entry which is preliminary data.</text>
</comment>
<evidence type="ECO:0000256" key="6">
    <source>
        <dbReference type="ARBA" id="ARBA00022617"/>
    </source>
</evidence>
<dbReference type="EMBL" id="BGZK01001706">
    <property type="protein sequence ID" value="GBP84924.1"/>
    <property type="molecule type" value="Genomic_DNA"/>
</dbReference>
<proteinExistence type="inferred from homology"/>
<evidence type="ECO:0000313" key="17">
    <source>
        <dbReference type="Proteomes" id="UP000299102"/>
    </source>
</evidence>
<dbReference type="EC" id="1.14.14.1" evidence="5"/>
<dbReference type="GO" id="GO:0020037">
    <property type="term" value="F:heme binding"/>
    <property type="evidence" value="ECO:0007669"/>
    <property type="project" value="InterPro"/>
</dbReference>
<dbReference type="GO" id="GO:0005506">
    <property type="term" value="F:iron ion binding"/>
    <property type="evidence" value="ECO:0007669"/>
    <property type="project" value="InterPro"/>
</dbReference>
<dbReference type="SUPFAM" id="SSF48264">
    <property type="entry name" value="Cytochrome P450"/>
    <property type="match status" value="1"/>
</dbReference>
<dbReference type="Pfam" id="PF00067">
    <property type="entry name" value="p450"/>
    <property type="match status" value="1"/>
</dbReference>
<keyword evidence="8" id="KW-0256">Endoplasmic reticulum</keyword>
<evidence type="ECO:0000256" key="2">
    <source>
        <dbReference type="ARBA" id="ARBA00004174"/>
    </source>
</evidence>
<dbReference type="InterPro" id="IPR050476">
    <property type="entry name" value="Insect_CytP450_Detox"/>
</dbReference>
<evidence type="ECO:0000256" key="3">
    <source>
        <dbReference type="ARBA" id="ARBA00004406"/>
    </source>
</evidence>
<dbReference type="InterPro" id="IPR001128">
    <property type="entry name" value="Cyt_P450"/>
</dbReference>
<evidence type="ECO:0000256" key="1">
    <source>
        <dbReference type="ARBA" id="ARBA00001971"/>
    </source>
</evidence>
<comment type="catalytic activity">
    <reaction evidence="14">
        <text>an organic molecule + reduced [NADPH--hemoprotein reductase] + O2 = an alcohol + oxidized [NADPH--hemoprotein reductase] + H2O + H(+)</text>
        <dbReference type="Rhea" id="RHEA:17149"/>
        <dbReference type="Rhea" id="RHEA-COMP:11964"/>
        <dbReference type="Rhea" id="RHEA-COMP:11965"/>
        <dbReference type="ChEBI" id="CHEBI:15377"/>
        <dbReference type="ChEBI" id="CHEBI:15378"/>
        <dbReference type="ChEBI" id="CHEBI:15379"/>
        <dbReference type="ChEBI" id="CHEBI:30879"/>
        <dbReference type="ChEBI" id="CHEBI:57618"/>
        <dbReference type="ChEBI" id="CHEBI:58210"/>
        <dbReference type="ChEBI" id="CHEBI:142491"/>
        <dbReference type="EC" id="1.14.14.1"/>
    </reaction>
</comment>
<evidence type="ECO:0000256" key="10">
    <source>
        <dbReference type="ARBA" id="ARBA00023002"/>
    </source>
</evidence>
<evidence type="ECO:0000256" key="12">
    <source>
        <dbReference type="ARBA" id="ARBA00023033"/>
    </source>
</evidence>
<evidence type="ECO:0000256" key="9">
    <source>
        <dbReference type="ARBA" id="ARBA00022848"/>
    </source>
</evidence>
<keyword evidence="7 15" id="KW-0479">Metal-binding</keyword>
<organism evidence="16 17">
    <name type="scientific">Eumeta variegata</name>
    <name type="common">Bagworm moth</name>
    <name type="synonym">Eumeta japonica</name>
    <dbReference type="NCBI Taxonomy" id="151549"/>
    <lineage>
        <taxon>Eukaryota</taxon>
        <taxon>Metazoa</taxon>
        <taxon>Ecdysozoa</taxon>
        <taxon>Arthropoda</taxon>
        <taxon>Hexapoda</taxon>
        <taxon>Insecta</taxon>
        <taxon>Pterygota</taxon>
        <taxon>Neoptera</taxon>
        <taxon>Endopterygota</taxon>
        <taxon>Lepidoptera</taxon>
        <taxon>Glossata</taxon>
        <taxon>Ditrysia</taxon>
        <taxon>Tineoidea</taxon>
        <taxon>Psychidae</taxon>
        <taxon>Oiketicinae</taxon>
        <taxon>Eumeta</taxon>
    </lineage>
</organism>
<dbReference type="AlphaFoldDB" id="A0A4C1ZCU7"/>
<keyword evidence="12 15" id="KW-0503">Monooxygenase</keyword>
<sequence length="159" mass="17799">MGKEKEHTTGEAAWSHSLRARPLPFFVLVQCLDHRLDKSRNYEEYTMLTQCPGALTCKVLHCRRYTLMRSFEKFMPERFSPERIKDIKKCTNMPFGEGPRACVGERLGLTQSLAGLAALLHKYSVEPAPTTLRHPVSDPAAGLTQSIKGGVPLCIKARA</sequence>
<evidence type="ECO:0000256" key="14">
    <source>
        <dbReference type="ARBA" id="ARBA00047827"/>
    </source>
</evidence>
<dbReference type="OrthoDB" id="2789670at2759"/>
<evidence type="ECO:0000256" key="11">
    <source>
        <dbReference type="ARBA" id="ARBA00023004"/>
    </source>
</evidence>